<dbReference type="VEuPathDB" id="MicrosporidiaDB:Eint_031170"/>
<dbReference type="EMBL" id="CP001944">
    <property type="protein sequence ID" value="ADM11260.1"/>
    <property type="molecule type" value="Genomic_DNA"/>
</dbReference>
<dbReference type="SUPFAM" id="SSF50978">
    <property type="entry name" value="WD40 repeat-like"/>
    <property type="match status" value="1"/>
</dbReference>
<dbReference type="KEGG" id="ein:Eint_031170"/>
<reference evidence="2 3" key="2">
    <citation type="journal article" date="2012" name="Proc. Natl. Acad. Sci. U.S.A.">
        <title>Gain and loss of multiple functionally related, horizontally transferred genes in the reduced genomes of two microsporidian parasites.</title>
        <authorList>
            <person name="Pombert J.-F."/>
            <person name="Selman M."/>
            <person name="Burki F."/>
            <person name="Bardell F.T."/>
            <person name="Farinelli L."/>
            <person name="Solter L.F."/>
            <person name="Whitman D.W."/>
            <person name="Weiss L.M."/>
            <person name="Corradi N."/>
            <person name="Keeling P.J."/>
        </authorList>
    </citation>
    <scope>NUCLEOTIDE SEQUENCE [LARGE SCALE GENOMIC DNA]</scope>
    <source>
        <strain evidence="2 3">ATCC 50506</strain>
    </source>
</reference>
<sequence length="423" mass="48289">MANEYRDGYGSKQPKIPSSNTRGYKKKSLDIVHLDRSGDVDKAVFETYRKSNIVEVMEGPIESIMLKKKIIRVLGRIKTDDLFLYNTGKCITTVSLPSKHSKYIFVGVKKGFERESTFKFSSEASEVYLFDQELNLRRILSFSFGYCRKIEARQEEDVIRCVALFSDGFIRRFDFEGEIRNMVQLETSGVVNFEIDWDEDIIFATDGGILVWIRQNSVVSVFNEIKGMITSIAIKKKTRKGKDGEHSTGSPNKGSLCFYALGLNGKIFRFGNEFQEEERISFPSGYTFIKYLSQTDTVIIVDTLNNVTKILHDEGSHRRATVMFNYSLSCCRPNEKKILIGGFDGTIKHGKINKRKTKTKTLFQLVRKGNEVMLVHSEEELKAFDPKGRLFNDSSERVIDLWIGETHLFAAYECGIVVGFSLL</sequence>
<dbReference type="AlphaFoldDB" id="E0S6C5"/>
<evidence type="ECO:0000313" key="2">
    <source>
        <dbReference type="EMBL" id="ADM11260.1"/>
    </source>
</evidence>
<dbReference type="HOGENOM" id="CLU_648946_0_0_1"/>
<proteinExistence type="predicted"/>
<feature type="region of interest" description="Disordered" evidence="1">
    <location>
        <begin position="1"/>
        <end position="23"/>
    </location>
</feature>
<dbReference type="OrthoDB" id="2191092at2759"/>
<dbReference type="Proteomes" id="UP000002313">
    <property type="component" value="Chromosome III"/>
</dbReference>
<dbReference type="GeneID" id="9698830"/>
<evidence type="ECO:0008006" key="4">
    <source>
        <dbReference type="Google" id="ProtNLM"/>
    </source>
</evidence>
<evidence type="ECO:0000256" key="1">
    <source>
        <dbReference type="SAM" id="MobiDB-lite"/>
    </source>
</evidence>
<dbReference type="InterPro" id="IPR036322">
    <property type="entry name" value="WD40_repeat_dom_sf"/>
</dbReference>
<accession>E0S6C5</accession>
<keyword evidence="3" id="KW-1185">Reference proteome</keyword>
<evidence type="ECO:0000313" key="3">
    <source>
        <dbReference type="Proteomes" id="UP000002313"/>
    </source>
</evidence>
<gene>
    <name evidence="2" type="ORF">Eint_031170</name>
</gene>
<name>E0S6C5_ENCIT</name>
<reference evidence="2 3" key="1">
    <citation type="journal article" date="2010" name="Nat. Commun.">
        <title>The complete sequence of the smallest known nuclear genome from the microsporidian Encephalitozoon intestinalis.</title>
        <authorList>
            <person name="Corradi N."/>
            <person name="Pombert J.-F."/>
            <person name="Farinelli L."/>
            <person name="Didier E.S."/>
            <person name="Keeling P.J."/>
        </authorList>
    </citation>
    <scope>NUCLEOTIDE SEQUENCE [LARGE SCALE GENOMIC DNA]</scope>
    <source>
        <strain evidence="2 3">ATCC 50506</strain>
    </source>
</reference>
<protein>
    <recommendedName>
        <fullName evidence="4">WD40 domain-containing protein</fullName>
    </recommendedName>
</protein>
<organism evidence="2 3">
    <name type="scientific">Encephalitozoon intestinalis (strain ATCC 50506)</name>
    <name type="common">Microsporidian parasite</name>
    <name type="synonym">Septata intestinalis</name>
    <dbReference type="NCBI Taxonomy" id="876142"/>
    <lineage>
        <taxon>Eukaryota</taxon>
        <taxon>Fungi</taxon>
        <taxon>Fungi incertae sedis</taxon>
        <taxon>Microsporidia</taxon>
        <taxon>Unikaryonidae</taxon>
        <taxon>Encephalitozoon</taxon>
    </lineage>
</organism>
<dbReference type="RefSeq" id="XP_003072620.1">
    <property type="nucleotide sequence ID" value="XM_003072574.1"/>
</dbReference>